<keyword evidence="3" id="KW-1185">Reference proteome</keyword>
<dbReference type="Gene3D" id="3.20.20.30">
    <property type="entry name" value="Luciferase-like domain"/>
    <property type="match status" value="1"/>
</dbReference>
<dbReference type="InterPro" id="IPR036661">
    <property type="entry name" value="Luciferase-like_sf"/>
</dbReference>
<evidence type="ECO:0000313" key="2">
    <source>
        <dbReference type="EMBL" id="SHK51355.1"/>
    </source>
</evidence>
<dbReference type="PANTHER" id="PTHR30137">
    <property type="entry name" value="LUCIFERASE-LIKE MONOOXYGENASE"/>
    <property type="match status" value="1"/>
</dbReference>
<dbReference type="PANTHER" id="PTHR30137:SF6">
    <property type="entry name" value="LUCIFERASE-LIKE MONOOXYGENASE"/>
    <property type="match status" value="1"/>
</dbReference>
<dbReference type="STRING" id="1848.SAMN05443637_107122"/>
<feature type="domain" description="Luciferase-like" evidence="1">
    <location>
        <begin position="33"/>
        <end position="301"/>
    </location>
</feature>
<evidence type="ECO:0000313" key="3">
    <source>
        <dbReference type="Proteomes" id="UP000184363"/>
    </source>
</evidence>
<keyword evidence="2" id="KW-0560">Oxidoreductase</keyword>
<evidence type="ECO:0000259" key="1">
    <source>
        <dbReference type="Pfam" id="PF00296"/>
    </source>
</evidence>
<dbReference type="GO" id="GO:0005829">
    <property type="term" value="C:cytosol"/>
    <property type="evidence" value="ECO:0007669"/>
    <property type="project" value="TreeGrafter"/>
</dbReference>
<sequence length="394" mass="45192">MKDILFYLPVVGSYDQLRKGFAGVNDKNYQNMLFQLTKQAQLADDLGYWGVSFTEHHFHIEGFEESNNPILLDLYVAMQTKNIMVGQMANVLPFQNPIRLAEDIAMLDHMTRGRAFVGIARGYQKRWADVLGQTYNVGATFSDKSERDVANRNRFLEHWEIMKALWSQRTLSLKTENWQVPPPGIDFGHEAVDLYGTGQNEKGEIVEIGIAPKPYQKPWPQVFQPFSFSEESFRFCAREGISPIVMNTNDEVISRLLDVYQEEAEASGRGKLKRGEGVGIFRDVLVSRDAEEAHYWARRGNGFVFPQWFAPMGFAEVMRNPGETGTIPGDYDTMVERGFEFVGTPDDVNRMMEKLVTKHNPEYLLQWQYSGPIPHDVQMRSLELWATEVAPNWI</sequence>
<dbReference type="RefSeq" id="WP_073456979.1">
    <property type="nucleotide sequence ID" value="NZ_CALGVN010000045.1"/>
</dbReference>
<dbReference type="AlphaFoldDB" id="A0A1M6T2Z5"/>
<reference evidence="2 3" key="1">
    <citation type="submission" date="2016-11" db="EMBL/GenBank/DDBJ databases">
        <authorList>
            <person name="Jaros S."/>
            <person name="Januszkiewicz K."/>
            <person name="Wedrychowicz H."/>
        </authorList>
    </citation>
    <scope>NUCLEOTIDE SEQUENCE [LARGE SCALE GENOMIC DNA]</scope>
    <source>
        <strain evidence="2 3">DSM 43832</strain>
    </source>
</reference>
<accession>A0A1M6T2Z5</accession>
<dbReference type="GO" id="GO:0016705">
    <property type="term" value="F:oxidoreductase activity, acting on paired donors, with incorporation or reduction of molecular oxygen"/>
    <property type="evidence" value="ECO:0007669"/>
    <property type="project" value="InterPro"/>
</dbReference>
<dbReference type="InterPro" id="IPR011251">
    <property type="entry name" value="Luciferase-like_dom"/>
</dbReference>
<dbReference type="OrthoDB" id="3209103at2"/>
<dbReference type="InterPro" id="IPR050766">
    <property type="entry name" value="Bact_Lucif_Oxidored"/>
</dbReference>
<dbReference type="SUPFAM" id="SSF51679">
    <property type="entry name" value="Bacterial luciferase-like"/>
    <property type="match status" value="1"/>
</dbReference>
<gene>
    <name evidence="2" type="ORF">SAMN05443637_107122</name>
</gene>
<dbReference type="GO" id="GO:0004497">
    <property type="term" value="F:monooxygenase activity"/>
    <property type="evidence" value="ECO:0007669"/>
    <property type="project" value="UniProtKB-KW"/>
</dbReference>
<organism evidence="2 3">
    <name type="scientific">Pseudonocardia thermophila</name>
    <dbReference type="NCBI Taxonomy" id="1848"/>
    <lineage>
        <taxon>Bacteria</taxon>
        <taxon>Bacillati</taxon>
        <taxon>Actinomycetota</taxon>
        <taxon>Actinomycetes</taxon>
        <taxon>Pseudonocardiales</taxon>
        <taxon>Pseudonocardiaceae</taxon>
        <taxon>Pseudonocardia</taxon>
    </lineage>
</organism>
<dbReference type="Pfam" id="PF00296">
    <property type="entry name" value="Bac_luciferase"/>
    <property type="match status" value="1"/>
</dbReference>
<keyword evidence="2" id="KW-0503">Monooxygenase</keyword>
<proteinExistence type="predicted"/>
<protein>
    <submittedName>
        <fullName evidence="2">Flavin-dependent oxidoreductase, luciferase family (Includes alkanesulfonate monooxygenase SsuD and methylene tetrahydromethanopterin reductase)</fullName>
    </submittedName>
</protein>
<name>A0A1M6T2Z5_PSETH</name>
<dbReference type="EMBL" id="FRAP01000007">
    <property type="protein sequence ID" value="SHK51355.1"/>
    <property type="molecule type" value="Genomic_DNA"/>
</dbReference>
<dbReference type="Proteomes" id="UP000184363">
    <property type="component" value="Unassembled WGS sequence"/>
</dbReference>